<protein>
    <submittedName>
        <fullName evidence="1">Sulfate transporter family-domain-containing protein</fullName>
    </submittedName>
</protein>
<proteinExistence type="predicted"/>
<dbReference type="Proteomes" id="UP000724584">
    <property type="component" value="Unassembled WGS sequence"/>
</dbReference>
<name>A0ACB7PNU3_9PEZI</name>
<comment type="caution">
    <text evidence="1">The sequence shown here is derived from an EMBL/GenBank/DDBJ whole genome shotgun (WGS) entry which is preliminary data.</text>
</comment>
<sequence length="508" mass="55533">MLSIAEPQLVVACGDPSEVDETSPLLAVRSQEDAQWVGLESQKGVARRESFGSRVASILSLVSNPKHWDRNALWDNVVVAPVACFPAVVVGLLLNILDALSYGMILFPLGNPIFANLGSAGISMFYVSCIVSQLTISTGSIFKGGVGSELIEVVPFFHNMAATITNMVGEDKPDAVIATTITSYALSSMFTGVVFYLMAKFKAGYLISFIPHHILLGCIGGVGWFLVITGFDVTARMDGNLKYDLDTLKRLMQADTVPLWIIPLTLAVILFYGQPRIRSKYFLSLYILAIPAAFYALAGALNGPNLDHLRSGGWVFTGPPADEPWWHFYTLYKLDQVHWGAIAQCISTMLALTFFSILHVPINVPSLALNMGKDDVDVDHELKLHGYSNFLSGLAGSIQNYLVYSNSVLFMRSGGNTRLAGIELAVFTFLIMLIGPSLIGFIPVMMVGVLIFDLGFELLSEAVWQPRKKLKLVEYFTVMTIMLVMGIYDFMIGIGVGIVMGFMSAVFI</sequence>
<evidence type="ECO:0000313" key="1">
    <source>
        <dbReference type="EMBL" id="KAH6650884.1"/>
    </source>
</evidence>
<reference evidence="1 2" key="1">
    <citation type="journal article" date="2021" name="Nat. Commun.">
        <title>Genetic determinants of endophytism in the Arabidopsis root mycobiome.</title>
        <authorList>
            <person name="Mesny F."/>
            <person name="Miyauchi S."/>
            <person name="Thiergart T."/>
            <person name="Pickel B."/>
            <person name="Atanasova L."/>
            <person name="Karlsson M."/>
            <person name="Huettel B."/>
            <person name="Barry K.W."/>
            <person name="Haridas S."/>
            <person name="Chen C."/>
            <person name="Bauer D."/>
            <person name="Andreopoulos W."/>
            <person name="Pangilinan J."/>
            <person name="LaButti K."/>
            <person name="Riley R."/>
            <person name="Lipzen A."/>
            <person name="Clum A."/>
            <person name="Drula E."/>
            <person name="Henrissat B."/>
            <person name="Kohler A."/>
            <person name="Grigoriev I.V."/>
            <person name="Martin F.M."/>
            <person name="Hacquard S."/>
        </authorList>
    </citation>
    <scope>NUCLEOTIDE SEQUENCE [LARGE SCALE GENOMIC DNA]</scope>
    <source>
        <strain evidence="1 2">MPI-SDFR-AT-0079</strain>
    </source>
</reference>
<gene>
    <name evidence="1" type="ORF">F5144DRAFT_65456</name>
</gene>
<evidence type="ECO:0000313" key="2">
    <source>
        <dbReference type="Proteomes" id="UP000724584"/>
    </source>
</evidence>
<accession>A0ACB7PNU3</accession>
<keyword evidence="2" id="KW-1185">Reference proteome</keyword>
<dbReference type="EMBL" id="JAGIZQ010000001">
    <property type="protein sequence ID" value="KAH6650884.1"/>
    <property type="molecule type" value="Genomic_DNA"/>
</dbReference>
<organism evidence="1 2">
    <name type="scientific">Chaetomium tenue</name>
    <dbReference type="NCBI Taxonomy" id="1854479"/>
    <lineage>
        <taxon>Eukaryota</taxon>
        <taxon>Fungi</taxon>
        <taxon>Dikarya</taxon>
        <taxon>Ascomycota</taxon>
        <taxon>Pezizomycotina</taxon>
        <taxon>Sordariomycetes</taxon>
        <taxon>Sordariomycetidae</taxon>
        <taxon>Sordariales</taxon>
        <taxon>Chaetomiaceae</taxon>
        <taxon>Chaetomium</taxon>
    </lineage>
</organism>